<dbReference type="InterPro" id="IPR003409">
    <property type="entry name" value="MORN"/>
</dbReference>
<dbReference type="PANTHER" id="PTHR43215">
    <property type="entry name" value="RADIAL SPOKE HEAD 1 HOMOLOG"/>
    <property type="match status" value="1"/>
</dbReference>
<dbReference type="Pfam" id="PF02493">
    <property type="entry name" value="MORN"/>
    <property type="match status" value="6"/>
</dbReference>
<name>A0E812_PARTE</name>
<protein>
    <recommendedName>
        <fullName evidence="4">MORN repeat protein</fullName>
    </recommendedName>
</protein>
<keyword evidence="1" id="KW-0677">Repeat</keyword>
<sequence>MSSVSQSEGETEVIDQPTYIYRKLKMDEDFPNWVKEMFQRHGAYNSPEKLPQNFDLEEIEDKSQDYFFLGFNLNEQKHGYGVLMQDNKFYEGGFESDNKKGWGRQLEPNLLMEGKWENNQIVSDKIIIKGNFKFFGQFSGNTLHGRGTMIDLEKEEQYEGNFELGIMNGKGTIKNLKYDAVYNGDIRNNQMEGKGIFRFTDGMEYEGEFLQNQLNGKGYLVYPNGMYYKGDFFQNKMHGMGILKEVNQIYEGEFRNGLKHGYGKMSVNNIEIVGIWDEDKLSEEFE</sequence>
<dbReference type="AlphaFoldDB" id="A0E812"/>
<dbReference type="SMART" id="SM00698">
    <property type="entry name" value="MORN"/>
    <property type="match status" value="5"/>
</dbReference>
<organism evidence="2 3">
    <name type="scientific">Paramecium tetraurelia</name>
    <dbReference type="NCBI Taxonomy" id="5888"/>
    <lineage>
        <taxon>Eukaryota</taxon>
        <taxon>Sar</taxon>
        <taxon>Alveolata</taxon>
        <taxon>Ciliophora</taxon>
        <taxon>Intramacronucleata</taxon>
        <taxon>Oligohymenophorea</taxon>
        <taxon>Peniculida</taxon>
        <taxon>Parameciidae</taxon>
        <taxon>Paramecium</taxon>
    </lineage>
</organism>
<evidence type="ECO:0000256" key="1">
    <source>
        <dbReference type="ARBA" id="ARBA00022737"/>
    </source>
</evidence>
<dbReference type="Gene3D" id="2.20.110.10">
    <property type="entry name" value="Histone H3 K4-specific methyltransferase SET7/9 N-terminal domain"/>
    <property type="match status" value="1"/>
</dbReference>
<keyword evidence="3" id="KW-1185">Reference proteome</keyword>
<dbReference type="KEGG" id="ptm:GSPATT00024157001"/>
<evidence type="ECO:0000313" key="2">
    <source>
        <dbReference type="EMBL" id="CAK91429.1"/>
    </source>
</evidence>
<dbReference type="RefSeq" id="XP_001458826.1">
    <property type="nucleotide sequence ID" value="XM_001458789.2"/>
</dbReference>
<gene>
    <name evidence="2" type="ORF">GSPATT00024157001</name>
</gene>
<accession>A0E812</accession>
<evidence type="ECO:0008006" key="4">
    <source>
        <dbReference type="Google" id="ProtNLM"/>
    </source>
</evidence>
<dbReference type="GeneID" id="5044611"/>
<dbReference type="SUPFAM" id="SSF82185">
    <property type="entry name" value="Histone H3 K4-specific methyltransferase SET7/9 N-terminal domain"/>
    <property type="match status" value="1"/>
</dbReference>
<reference evidence="2 3" key="1">
    <citation type="journal article" date="2006" name="Nature">
        <title>Global trends of whole-genome duplications revealed by the ciliate Paramecium tetraurelia.</title>
        <authorList>
            <consortium name="Genoscope"/>
            <person name="Aury J.-M."/>
            <person name="Jaillon O."/>
            <person name="Duret L."/>
            <person name="Noel B."/>
            <person name="Jubin C."/>
            <person name="Porcel B.M."/>
            <person name="Segurens B."/>
            <person name="Daubin V."/>
            <person name="Anthouard V."/>
            <person name="Aiach N."/>
            <person name="Arnaiz O."/>
            <person name="Billaut A."/>
            <person name="Beisson J."/>
            <person name="Blanc I."/>
            <person name="Bouhouche K."/>
            <person name="Camara F."/>
            <person name="Duharcourt S."/>
            <person name="Guigo R."/>
            <person name="Gogendeau D."/>
            <person name="Katinka M."/>
            <person name="Keller A.-M."/>
            <person name="Kissmehl R."/>
            <person name="Klotz C."/>
            <person name="Koll F."/>
            <person name="Le Moue A."/>
            <person name="Lepere C."/>
            <person name="Malinsky S."/>
            <person name="Nowacki M."/>
            <person name="Nowak J.K."/>
            <person name="Plattner H."/>
            <person name="Poulain J."/>
            <person name="Ruiz F."/>
            <person name="Serrano V."/>
            <person name="Zagulski M."/>
            <person name="Dessen P."/>
            <person name="Betermier M."/>
            <person name="Weissenbach J."/>
            <person name="Scarpelli C."/>
            <person name="Schachter V."/>
            <person name="Sperling L."/>
            <person name="Meyer E."/>
            <person name="Cohen J."/>
            <person name="Wincker P."/>
        </authorList>
    </citation>
    <scope>NUCLEOTIDE SEQUENCE [LARGE SCALE GENOMIC DNA]</scope>
    <source>
        <strain evidence="2 3">Stock d4-2</strain>
    </source>
</reference>
<dbReference type="eggNOG" id="KOG0231">
    <property type="taxonomic scope" value="Eukaryota"/>
</dbReference>
<dbReference type="OMA" id="MEYEGEF"/>
<evidence type="ECO:0000313" key="3">
    <source>
        <dbReference type="Proteomes" id="UP000000600"/>
    </source>
</evidence>
<dbReference type="InParanoid" id="A0E812"/>
<proteinExistence type="predicted"/>
<dbReference type="OrthoDB" id="296831at2759"/>
<dbReference type="STRING" id="5888.A0E812"/>
<dbReference type="EMBL" id="CT868663">
    <property type="protein sequence ID" value="CAK91429.1"/>
    <property type="molecule type" value="Genomic_DNA"/>
</dbReference>
<dbReference type="HOGENOM" id="CLU_974737_0_0_1"/>
<dbReference type="Proteomes" id="UP000000600">
    <property type="component" value="Unassembled WGS sequence"/>
</dbReference>
<dbReference type="PANTHER" id="PTHR43215:SF14">
    <property type="entry name" value="RADIAL SPOKE HEAD 1 HOMOLOG"/>
    <property type="match status" value="1"/>
</dbReference>